<dbReference type="Proteomes" id="UP000224915">
    <property type="component" value="Unassembled WGS sequence"/>
</dbReference>
<keyword evidence="1" id="KW-1133">Transmembrane helix</keyword>
<dbReference type="OrthoDB" id="3686802at2"/>
<dbReference type="GO" id="GO:0140359">
    <property type="term" value="F:ABC-type transporter activity"/>
    <property type="evidence" value="ECO:0007669"/>
    <property type="project" value="InterPro"/>
</dbReference>
<feature type="transmembrane region" description="Helical" evidence="1">
    <location>
        <begin position="18"/>
        <end position="36"/>
    </location>
</feature>
<feature type="transmembrane region" description="Helical" evidence="1">
    <location>
        <begin position="188"/>
        <end position="207"/>
    </location>
</feature>
<dbReference type="RefSeq" id="WP_098468348.1">
    <property type="nucleotide sequence ID" value="NZ_PDJD01000001.1"/>
</dbReference>
<sequence length="265" mass="27108">MSATPVLRRALREGGRGALGWGIAVVGVLMLYLPLYPSIGANGQMQEIIETLPEGMVNALGYDQIGTGAGYTQATFYGLIGFFILTAAAVAWCSDAIAGAEENGRLELDLAHGVGRQSYLYQAAGGVLLRLVLLAVIAGLVVLGLNSPAQLGIEPIHILGASLALLGVTALSGALALLVGALSGRRTWALGAGAGIAVLSYAVNAVANQSPDLDWLHTLSPYSWAYRTPPLAEGVAAGGLIALWVGVAVLTAAAAVALRRRDVVG</sequence>
<keyword evidence="1" id="KW-0812">Transmembrane</keyword>
<keyword evidence="3" id="KW-1185">Reference proteome</keyword>
<gene>
    <name evidence="2" type="ORF">ATL40_0741</name>
</gene>
<feature type="transmembrane region" description="Helical" evidence="1">
    <location>
        <begin position="119"/>
        <end position="144"/>
    </location>
</feature>
<dbReference type="AlphaFoldDB" id="A0A2A9CXM7"/>
<feature type="transmembrane region" description="Helical" evidence="1">
    <location>
        <begin position="235"/>
        <end position="258"/>
    </location>
</feature>
<comment type="caution">
    <text evidence="2">The sequence shown here is derived from an EMBL/GenBank/DDBJ whole genome shotgun (WGS) entry which is preliminary data.</text>
</comment>
<organism evidence="2 3">
    <name type="scientific">Serinibacter salmoneus</name>
    <dbReference type="NCBI Taxonomy" id="556530"/>
    <lineage>
        <taxon>Bacteria</taxon>
        <taxon>Bacillati</taxon>
        <taxon>Actinomycetota</taxon>
        <taxon>Actinomycetes</taxon>
        <taxon>Micrococcales</taxon>
        <taxon>Beutenbergiaceae</taxon>
        <taxon>Serinibacter</taxon>
    </lineage>
</organism>
<name>A0A2A9CXM7_9MICO</name>
<feature type="transmembrane region" description="Helical" evidence="1">
    <location>
        <begin position="156"/>
        <end position="181"/>
    </location>
</feature>
<dbReference type="GO" id="GO:0005886">
    <property type="term" value="C:plasma membrane"/>
    <property type="evidence" value="ECO:0007669"/>
    <property type="project" value="UniProtKB-SubCell"/>
</dbReference>
<evidence type="ECO:0000256" key="1">
    <source>
        <dbReference type="SAM" id="Phobius"/>
    </source>
</evidence>
<proteinExistence type="predicted"/>
<dbReference type="EMBL" id="PDJD01000001">
    <property type="protein sequence ID" value="PFG19184.1"/>
    <property type="molecule type" value="Genomic_DNA"/>
</dbReference>
<dbReference type="Pfam" id="PF12679">
    <property type="entry name" value="ABC2_membrane_2"/>
    <property type="match status" value="1"/>
</dbReference>
<reference evidence="2 3" key="1">
    <citation type="submission" date="2017-10" db="EMBL/GenBank/DDBJ databases">
        <title>Sequencing the genomes of 1000 actinobacteria strains.</title>
        <authorList>
            <person name="Klenk H.-P."/>
        </authorList>
    </citation>
    <scope>NUCLEOTIDE SEQUENCE [LARGE SCALE GENOMIC DNA]</scope>
    <source>
        <strain evidence="2 3">DSM 21801</strain>
    </source>
</reference>
<evidence type="ECO:0000313" key="2">
    <source>
        <dbReference type="EMBL" id="PFG19184.1"/>
    </source>
</evidence>
<accession>A0A2A9CXM7</accession>
<evidence type="ECO:0000313" key="3">
    <source>
        <dbReference type="Proteomes" id="UP000224915"/>
    </source>
</evidence>
<keyword evidence="1" id="KW-0472">Membrane</keyword>
<feature type="transmembrane region" description="Helical" evidence="1">
    <location>
        <begin position="76"/>
        <end position="98"/>
    </location>
</feature>
<protein>
    <submittedName>
        <fullName evidence="2">ABC-2 type transport system permease protein</fullName>
    </submittedName>
</protein>